<evidence type="ECO:0000256" key="3">
    <source>
        <dbReference type="ARBA" id="ARBA00022722"/>
    </source>
</evidence>
<evidence type="ECO:0000256" key="7">
    <source>
        <dbReference type="ARBA" id="ARBA00022801"/>
    </source>
</evidence>
<organism evidence="14 15">
    <name type="scientific">Pseudobacteriovorax antillogorgiicola</name>
    <dbReference type="NCBI Taxonomy" id="1513793"/>
    <lineage>
        <taxon>Bacteria</taxon>
        <taxon>Pseudomonadati</taxon>
        <taxon>Bdellovibrionota</taxon>
        <taxon>Oligoflexia</taxon>
        <taxon>Oligoflexales</taxon>
        <taxon>Pseudobacteriovoracaceae</taxon>
        <taxon>Pseudobacteriovorax</taxon>
    </lineage>
</organism>
<dbReference type="NCBIfam" id="TIGR00228">
    <property type="entry name" value="ruvC"/>
    <property type="match status" value="1"/>
</dbReference>
<evidence type="ECO:0000313" key="14">
    <source>
        <dbReference type="EMBL" id="SMF79351.1"/>
    </source>
</evidence>
<dbReference type="CDD" id="cd16962">
    <property type="entry name" value="RuvC"/>
    <property type="match status" value="1"/>
</dbReference>
<keyword evidence="15" id="KW-1185">Reference proteome</keyword>
<evidence type="ECO:0000256" key="10">
    <source>
        <dbReference type="ARBA" id="ARBA00023172"/>
    </source>
</evidence>
<dbReference type="InterPro" id="IPR012337">
    <property type="entry name" value="RNaseH-like_sf"/>
</dbReference>
<reference evidence="15" key="1">
    <citation type="submission" date="2017-04" db="EMBL/GenBank/DDBJ databases">
        <authorList>
            <person name="Varghese N."/>
            <person name="Submissions S."/>
        </authorList>
    </citation>
    <scope>NUCLEOTIDE SEQUENCE [LARGE SCALE GENOMIC DNA]</scope>
    <source>
        <strain evidence="15">RKEM611</strain>
    </source>
</reference>
<keyword evidence="8" id="KW-0460">Magnesium</keyword>
<name>A0A1Y6CNA8_9BACT</name>
<dbReference type="InterPro" id="IPR036397">
    <property type="entry name" value="RNaseH_sf"/>
</dbReference>
<dbReference type="Pfam" id="PF02075">
    <property type="entry name" value="RuvC"/>
    <property type="match status" value="1"/>
</dbReference>
<dbReference type="GO" id="GO:0008821">
    <property type="term" value="F:crossover junction DNA endonuclease activity"/>
    <property type="evidence" value="ECO:0007669"/>
    <property type="project" value="UniProtKB-UniRule"/>
</dbReference>
<dbReference type="EC" id="3.1.21.10" evidence="13"/>
<evidence type="ECO:0000313" key="15">
    <source>
        <dbReference type="Proteomes" id="UP000192907"/>
    </source>
</evidence>
<dbReference type="Proteomes" id="UP000192907">
    <property type="component" value="Unassembled WGS sequence"/>
</dbReference>
<evidence type="ECO:0000256" key="6">
    <source>
        <dbReference type="ARBA" id="ARBA00022763"/>
    </source>
</evidence>
<dbReference type="InterPro" id="IPR002176">
    <property type="entry name" value="X-over_junc_endoDNase_RuvC"/>
</dbReference>
<evidence type="ECO:0000256" key="9">
    <source>
        <dbReference type="ARBA" id="ARBA00023125"/>
    </source>
</evidence>
<gene>
    <name evidence="14" type="ORF">SAMN06296036_13360</name>
</gene>
<dbReference type="RefSeq" id="WP_159455712.1">
    <property type="nucleotide sequence ID" value="NZ_FWZT01000033.1"/>
</dbReference>
<dbReference type="GO" id="GO:0046872">
    <property type="term" value="F:metal ion binding"/>
    <property type="evidence" value="ECO:0007669"/>
    <property type="project" value="UniProtKB-KW"/>
</dbReference>
<dbReference type="SUPFAM" id="SSF53098">
    <property type="entry name" value="Ribonuclease H-like"/>
    <property type="match status" value="1"/>
</dbReference>
<evidence type="ECO:0000256" key="1">
    <source>
        <dbReference type="ARBA" id="ARBA00009518"/>
    </source>
</evidence>
<evidence type="ECO:0000256" key="2">
    <source>
        <dbReference type="ARBA" id="ARBA00022490"/>
    </source>
</evidence>
<evidence type="ECO:0000256" key="5">
    <source>
        <dbReference type="ARBA" id="ARBA00022759"/>
    </source>
</evidence>
<evidence type="ECO:0000256" key="4">
    <source>
        <dbReference type="ARBA" id="ARBA00022723"/>
    </source>
</evidence>
<keyword evidence="6" id="KW-0227">DNA damage</keyword>
<protein>
    <recommendedName>
        <fullName evidence="13">Crossover junction endodeoxyribonuclease RuvC</fullName>
        <ecNumber evidence="13">3.1.21.10</ecNumber>
    </recommendedName>
</protein>
<dbReference type="GO" id="GO:0003677">
    <property type="term" value="F:DNA binding"/>
    <property type="evidence" value="ECO:0007669"/>
    <property type="project" value="UniProtKB-KW"/>
</dbReference>
<keyword evidence="3" id="KW-0540">Nuclease</keyword>
<dbReference type="FunFam" id="3.30.420.10:FF:000002">
    <property type="entry name" value="Crossover junction endodeoxyribonuclease RuvC"/>
    <property type="match status" value="1"/>
</dbReference>
<dbReference type="AlphaFoldDB" id="A0A1Y6CNA8"/>
<evidence type="ECO:0000256" key="11">
    <source>
        <dbReference type="ARBA" id="ARBA00023204"/>
    </source>
</evidence>
<dbReference type="PANTHER" id="PTHR30194:SF3">
    <property type="entry name" value="CROSSOVER JUNCTION ENDODEOXYRIBONUCLEASE RUVC"/>
    <property type="match status" value="1"/>
</dbReference>
<accession>A0A1Y6CNA8</accession>
<dbReference type="PRINTS" id="PR00696">
    <property type="entry name" value="RSOLVASERUVC"/>
</dbReference>
<dbReference type="GO" id="GO:0006281">
    <property type="term" value="P:DNA repair"/>
    <property type="evidence" value="ECO:0007669"/>
    <property type="project" value="UniProtKB-KW"/>
</dbReference>
<evidence type="ECO:0000256" key="8">
    <source>
        <dbReference type="ARBA" id="ARBA00022842"/>
    </source>
</evidence>
<keyword evidence="5 14" id="KW-0255">Endonuclease</keyword>
<dbReference type="Gene3D" id="3.30.420.10">
    <property type="entry name" value="Ribonuclease H-like superfamily/Ribonuclease H"/>
    <property type="match status" value="1"/>
</dbReference>
<dbReference type="EMBL" id="FWZT01000033">
    <property type="protein sequence ID" value="SMF79351.1"/>
    <property type="molecule type" value="Genomic_DNA"/>
</dbReference>
<evidence type="ECO:0000256" key="13">
    <source>
        <dbReference type="NCBIfam" id="TIGR00228"/>
    </source>
</evidence>
<keyword evidence="4" id="KW-0479">Metal-binding</keyword>
<comment type="catalytic activity">
    <reaction evidence="12">
        <text>Endonucleolytic cleavage at a junction such as a reciprocal single-stranded crossover between two homologous DNA duplexes (Holliday junction).</text>
        <dbReference type="EC" id="3.1.21.10"/>
    </reaction>
</comment>
<dbReference type="PANTHER" id="PTHR30194">
    <property type="entry name" value="CROSSOVER JUNCTION ENDODEOXYRIBONUCLEASE RUVC"/>
    <property type="match status" value="1"/>
</dbReference>
<comment type="similarity">
    <text evidence="1">Belongs to the RuvC family.</text>
</comment>
<keyword evidence="9" id="KW-0238">DNA-binding</keyword>
<proteinExistence type="inferred from homology"/>
<dbReference type="STRING" id="1513793.SAMN06296036_13360"/>
<evidence type="ECO:0000256" key="12">
    <source>
        <dbReference type="ARBA" id="ARBA00029354"/>
    </source>
</evidence>
<keyword evidence="11" id="KW-0234">DNA repair</keyword>
<keyword evidence="10" id="KW-0233">DNA recombination</keyword>
<sequence>MSGIILGIDPGSQITGFCVLRPGKHQNLRDFRVLDAGIIRPRRTLSHSERLGQIHEAIHQLTCQFQPSVCVIEKGYTGINHNSALRLGETRGAIIAAVQRERTPVVESTPTEVKKTVTGNGHASKEDISLSLKCLIGFDRGGLPFDVTDAVAIALSYGMKVGITERIERLNLNPRAEASPKIY</sequence>
<keyword evidence="7" id="KW-0378">Hydrolase</keyword>
<dbReference type="GO" id="GO:0006310">
    <property type="term" value="P:DNA recombination"/>
    <property type="evidence" value="ECO:0007669"/>
    <property type="project" value="UniProtKB-UniRule"/>
</dbReference>
<keyword evidence="2" id="KW-0963">Cytoplasm</keyword>